<sequence>MLPLTLEFEDFAGKEKISHLPRKLATDGSTGSAPANGDLIYYVPWGNLGFFYNSDETYSDQVIMIGTIETGHERLNDLATGPVSVELVP</sequence>
<dbReference type="RefSeq" id="WP_203862485.1">
    <property type="nucleotide sequence ID" value="NZ_BAAAZQ010000035.1"/>
</dbReference>
<protein>
    <recommendedName>
        <fullName evidence="1">Cyclophilin-like domain-containing protein</fullName>
    </recommendedName>
</protein>
<reference evidence="2 3" key="1">
    <citation type="submission" date="2021-01" db="EMBL/GenBank/DDBJ databases">
        <title>Whole genome shotgun sequence of Plantactinospora mayteni NBRC 109088.</title>
        <authorList>
            <person name="Komaki H."/>
            <person name="Tamura T."/>
        </authorList>
    </citation>
    <scope>NUCLEOTIDE SEQUENCE [LARGE SCALE GENOMIC DNA]</scope>
    <source>
        <strain evidence="2 3">NBRC 109088</strain>
    </source>
</reference>
<organism evidence="2 3">
    <name type="scientific">Plantactinospora mayteni</name>
    <dbReference type="NCBI Taxonomy" id="566021"/>
    <lineage>
        <taxon>Bacteria</taxon>
        <taxon>Bacillati</taxon>
        <taxon>Actinomycetota</taxon>
        <taxon>Actinomycetes</taxon>
        <taxon>Micromonosporales</taxon>
        <taxon>Micromonosporaceae</taxon>
        <taxon>Plantactinospora</taxon>
    </lineage>
</organism>
<accession>A0ABQ4F2T3</accession>
<proteinExistence type="predicted"/>
<dbReference type="SUPFAM" id="SSF50891">
    <property type="entry name" value="Cyclophilin-like"/>
    <property type="match status" value="1"/>
</dbReference>
<keyword evidence="3" id="KW-1185">Reference proteome</keyword>
<dbReference type="InterPro" id="IPR041183">
    <property type="entry name" value="Cyclophilin-like"/>
</dbReference>
<dbReference type="Gene3D" id="2.40.100.20">
    <property type="match status" value="1"/>
</dbReference>
<evidence type="ECO:0000259" key="1">
    <source>
        <dbReference type="Pfam" id="PF18050"/>
    </source>
</evidence>
<dbReference type="InterPro" id="IPR029000">
    <property type="entry name" value="Cyclophilin-like_dom_sf"/>
</dbReference>
<comment type="caution">
    <text evidence="2">The sequence shown here is derived from an EMBL/GenBank/DDBJ whole genome shotgun (WGS) entry which is preliminary data.</text>
</comment>
<gene>
    <name evidence="2" type="ORF">Pma05_77810</name>
</gene>
<dbReference type="Proteomes" id="UP000621500">
    <property type="component" value="Unassembled WGS sequence"/>
</dbReference>
<dbReference type="EMBL" id="BONX01000065">
    <property type="protein sequence ID" value="GIH01209.1"/>
    <property type="molecule type" value="Genomic_DNA"/>
</dbReference>
<name>A0ABQ4F2T3_9ACTN</name>
<feature type="domain" description="Cyclophilin-like" evidence="1">
    <location>
        <begin position="1"/>
        <end position="86"/>
    </location>
</feature>
<evidence type="ECO:0000313" key="3">
    <source>
        <dbReference type="Proteomes" id="UP000621500"/>
    </source>
</evidence>
<evidence type="ECO:0000313" key="2">
    <source>
        <dbReference type="EMBL" id="GIH01209.1"/>
    </source>
</evidence>
<dbReference type="Pfam" id="PF18050">
    <property type="entry name" value="Cyclophil_like2"/>
    <property type="match status" value="1"/>
</dbReference>